<dbReference type="CDD" id="cd14798">
    <property type="entry name" value="RX-CC_like"/>
    <property type="match status" value="1"/>
</dbReference>
<dbReference type="GO" id="GO:0006952">
    <property type="term" value="P:defense response"/>
    <property type="evidence" value="ECO:0007669"/>
    <property type="project" value="UniProtKB-KW"/>
</dbReference>
<protein>
    <recommendedName>
        <fullName evidence="4">Disease resistance N-terminal domain-containing protein</fullName>
    </recommendedName>
</protein>
<dbReference type="PANTHER" id="PTHR19338:SF66">
    <property type="entry name" value="NB-ARC DOMAIN-CONTAINING PROTEIN"/>
    <property type="match status" value="1"/>
</dbReference>
<dbReference type="Gene3D" id="1.20.5.4130">
    <property type="match status" value="1"/>
</dbReference>
<comment type="caution">
    <text evidence="5">The sequence shown here is derived from an EMBL/GenBank/DDBJ whole genome shotgun (WGS) entry which is preliminary data.</text>
</comment>
<evidence type="ECO:0000256" key="3">
    <source>
        <dbReference type="ARBA" id="ARBA00022821"/>
    </source>
</evidence>
<dbReference type="Pfam" id="PF18052">
    <property type="entry name" value="Rx_N"/>
    <property type="match status" value="1"/>
</dbReference>
<dbReference type="InterPro" id="IPR041118">
    <property type="entry name" value="Rx_N"/>
</dbReference>
<dbReference type="Proteomes" id="UP001202328">
    <property type="component" value="Unassembled WGS sequence"/>
</dbReference>
<organism evidence="5 6">
    <name type="scientific">Papaver atlanticum</name>
    <dbReference type="NCBI Taxonomy" id="357466"/>
    <lineage>
        <taxon>Eukaryota</taxon>
        <taxon>Viridiplantae</taxon>
        <taxon>Streptophyta</taxon>
        <taxon>Embryophyta</taxon>
        <taxon>Tracheophyta</taxon>
        <taxon>Spermatophyta</taxon>
        <taxon>Magnoliopsida</taxon>
        <taxon>Ranunculales</taxon>
        <taxon>Papaveraceae</taxon>
        <taxon>Papaveroideae</taxon>
        <taxon>Papaver</taxon>
    </lineage>
</organism>
<keyword evidence="1" id="KW-0677">Repeat</keyword>
<dbReference type="GO" id="GO:0000166">
    <property type="term" value="F:nucleotide binding"/>
    <property type="evidence" value="ECO:0007669"/>
    <property type="project" value="UniProtKB-KW"/>
</dbReference>
<dbReference type="EMBL" id="JAJJMB010009125">
    <property type="protein sequence ID" value="KAI3916227.1"/>
    <property type="molecule type" value="Genomic_DNA"/>
</dbReference>
<reference evidence="5" key="1">
    <citation type="submission" date="2022-04" db="EMBL/GenBank/DDBJ databases">
        <title>A functionally conserved STORR gene fusion in Papaver species that diverged 16.8 million years ago.</title>
        <authorList>
            <person name="Catania T."/>
        </authorList>
    </citation>
    <scope>NUCLEOTIDE SEQUENCE</scope>
    <source>
        <strain evidence="5">S-188037</strain>
    </source>
</reference>
<dbReference type="PANTHER" id="PTHR19338">
    <property type="entry name" value="TRANSLOCASE OF INNER MITOCHONDRIAL MEMBRANE 13 HOMOLOG"/>
    <property type="match status" value="1"/>
</dbReference>
<evidence type="ECO:0000259" key="4">
    <source>
        <dbReference type="Pfam" id="PF18052"/>
    </source>
</evidence>
<keyword evidence="2" id="KW-0547">Nucleotide-binding</keyword>
<accession>A0AAD4SQE4</accession>
<evidence type="ECO:0000256" key="1">
    <source>
        <dbReference type="ARBA" id="ARBA00022737"/>
    </source>
</evidence>
<sequence length="159" mass="18644">MLLNGVKDQVEWLRNELQWMQGFLEDADLKQNENEMIRNWVSEIRDISYDVEDIIDTFILQIEEEKKTPPKKGFMVVFNKYAGIRNKIKNIHSIGRIIKEIKKNLSDLSIKRYIYEIRYLGELTGGGGLISARERLRHARRSSPYADVQDFIGLNDVVE</sequence>
<feature type="domain" description="Disease resistance N-terminal" evidence="4">
    <location>
        <begin position="2"/>
        <end position="72"/>
    </location>
</feature>
<dbReference type="InterPro" id="IPR038005">
    <property type="entry name" value="RX-like_CC"/>
</dbReference>
<name>A0AAD4SQE4_9MAGN</name>
<keyword evidence="6" id="KW-1185">Reference proteome</keyword>
<proteinExistence type="predicted"/>
<evidence type="ECO:0000313" key="5">
    <source>
        <dbReference type="EMBL" id="KAI3916227.1"/>
    </source>
</evidence>
<feature type="non-terminal residue" evidence="5">
    <location>
        <position position="159"/>
    </location>
</feature>
<keyword evidence="3" id="KW-0611">Plant defense</keyword>
<evidence type="ECO:0000256" key="2">
    <source>
        <dbReference type="ARBA" id="ARBA00022741"/>
    </source>
</evidence>
<dbReference type="AlphaFoldDB" id="A0AAD4SQE4"/>
<gene>
    <name evidence="5" type="ORF">MKW98_004668</name>
</gene>
<evidence type="ECO:0000313" key="6">
    <source>
        <dbReference type="Proteomes" id="UP001202328"/>
    </source>
</evidence>